<dbReference type="EnsemblPlants" id="EMT19419">
    <property type="protein sequence ID" value="EMT19419"/>
    <property type="gene ID" value="F775_09793"/>
</dbReference>
<evidence type="ECO:0000256" key="1">
    <source>
        <dbReference type="SAM" id="MobiDB-lite"/>
    </source>
</evidence>
<evidence type="ECO:0000313" key="2">
    <source>
        <dbReference type="EnsemblPlants" id="EMT19419"/>
    </source>
</evidence>
<protein>
    <submittedName>
        <fullName evidence="2">Uncharacterized protein</fullName>
    </submittedName>
</protein>
<feature type="compositionally biased region" description="Polar residues" evidence="1">
    <location>
        <begin position="49"/>
        <end position="59"/>
    </location>
</feature>
<organism evidence="2">
    <name type="scientific">Aegilops tauschii</name>
    <name type="common">Tausch's goatgrass</name>
    <name type="synonym">Aegilops squarrosa</name>
    <dbReference type="NCBI Taxonomy" id="37682"/>
    <lineage>
        <taxon>Eukaryota</taxon>
        <taxon>Viridiplantae</taxon>
        <taxon>Streptophyta</taxon>
        <taxon>Embryophyta</taxon>
        <taxon>Tracheophyta</taxon>
        <taxon>Spermatophyta</taxon>
        <taxon>Magnoliopsida</taxon>
        <taxon>Liliopsida</taxon>
        <taxon>Poales</taxon>
        <taxon>Poaceae</taxon>
        <taxon>BOP clade</taxon>
        <taxon>Pooideae</taxon>
        <taxon>Triticodae</taxon>
        <taxon>Triticeae</taxon>
        <taxon>Triticinae</taxon>
        <taxon>Aegilops</taxon>
    </lineage>
</organism>
<feature type="region of interest" description="Disordered" evidence="1">
    <location>
        <begin position="35"/>
        <end position="69"/>
    </location>
</feature>
<accession>N1R1G6</accession>
<sequence length="101" mass="11193">MEDGKTEVDYDQPASGLEGPRHRQAMQKFVDTDGHNTIETKKTTKQAHADNTNGGQQRHQICGHRDRSSTMASHLLTTVEAEHQVRVGGVSKTRVETEAIL</sequence>
<proteinExistence type="predicted"/>
<name>N1R1G6_AEGTA</name>
<dbReference type="AlphaFoldDB" id="N1R1G6"/>
<feature type="region of interest" description="Disordered" evidence="1">
    <location>
        <begin position="1"/>
        <end position="23"/>
    </location>
</feature>
<reference evidence="2" key="1">
    <citation type="submission" date="2015-06" db="UniProtKB">
        <authorList>
            <consortium name="EnsemblPlants"/>
        </authorList>
    </citation>
    <scope>IDENTIFICATION</scope>
</reference>